<dbReference type="EMBL" id="BTFZ01000003">
    <property type="protein sequence ID" value="GMM34798.1"/>
    <property type="molecule type" value="Genomic_DNA"/>
</dbReference>
<gene>
    <name evidence="19" type="ORF">DASC09_021230</name>
</gene>
<keyword evidence="5 16" id="KW-0540">Nuclease</keyword>
<dbReference type="AlphaFoldDB" id="A0AAV5QKV0"/>
<evidence type="ECO:0000256" key="9">
    <source>
        <dbReference type="ARBA" id="ARBA00022801"/>
    </source>
</evidence>
<dbReference type="GO" id="GO:0031573">
    <property type="term" value="P:mitotic intra-S DNA damage checkpoint signaling"/>
    <property type="evidence" value="ECO:0007669"/>
    <property type="project" value="TreeGrafter"/>
</dbReference>
<evidence type="ECO:0000259" key="18">
    <source>
        <dbReference type="SMART" id="SM00891"/>
    </source>
</evidence>
<keyword evidence="9 16" id="KW-0378">Hydrolase</keyword>
<comment type="function">
    <text evidence="15 16">Interacts with EME1 to form a DNA structure-specific endonuclease with substrate preference for branched DNA structures with a 5'-end at the branch nick. Typical substrates include 3'-flap structures, D-loops, replication forks and nicked Holliday junctions. May be required in mitosis for the processing of stalled or collapsed replication fork intermediates. May be required in meiosis for the repair of meiosis-specific double strand breaks subsequent to single-end invasion (SEI).</text>
</comment>
<evidence type="ECO:0000256" key="17">
    <source>
        <dbReference type="SAM" id="MobiDB-lite"/>
    </source>
</evidence>
<dbReference type="SMART" id="SM00891">
    <property type="entry name" value="ERCC4"/>
    <property type="match status" value="1"/>
</dbReference>
<dbReference type="CDD" id="cd20074">
    <property type="entry name" value="XPF_nuclease_Mus81"/>
    <property type="match status" value="1"/>
</dbReference>
<sequence>MMELYSSDLKHLFVTWMEKAAIDAANKNSRSAIGINHALDKLKKHKSPLTNRKDLASIPYFGEKRVDFLLDKLKQYCSVEGYTFPASFKALQTTNTRTTAVAANTSFHSSQDSPARLTKSSSSSSTAAKAKGKKKYVPAKRSGGYAILIVLFKYDKERRGLTKDEIVQQAAPYCDRSFTSNPATKQFYSAWNSSKTLINQGLILGSGRPMHYYLTDEGSSLAKLLFRSEGGGANNNNNNNNNDDDDDDMDNSDDSIDIDDILPTANKRSLGELYQKDKEEMSIHKRHTKTRNDVQRTNPAPETSAPHSIWKAGTFEVMMVLDTREIRSKNERNFFFEKLNSLGIKSETEPLAVGDSLWVAKHKETKERVVLDFILERKRLDDLAESITDGRFFEQKSRLAKTGMRNIYYLVEEQTSSDLAKFSESIKTAICLTIVGSKFYLKRSRDSDQTTAFFYNLTKTIEEYYATKDLMVVKSRSLNTQSDYKSTLEKYREKHQSLEPCLTFEAFQTTLNKSSLMTVKEVFVKMLMTIKGVSLEKALVIQKHFVTPKKLIDTYNSMLDVDELAKKMLIRDRTIHEVGAKSVGPKVSEKIYENWGRLSY</sequence>
<comment type="subunit">
    <text evidence="16">Interacts with EME1.</text>
</comment>
<dbReference type="Gene3D" id="1.10.10.10">
    <property type="entry name" value="Winged helix-like DNA-binding domain superfamily/Winged helix DNA-binding domain"/>
    <property type="match status" value="1"/>
</dbReference>
<protein>
    <recommendedName>
        <fullName evidence="4 16">Crossover junction endonuclease MUS81</fullName>
        <ecNumber evidence="16">3.1.22.-</ecNumber>
    </recommendedName>
</protein>
<keyword evidence="10 16" id="KW-0460">Magnesium</keyword>
<evidence type="ECO:0000256" key="5">
    <source>
        <dbReference type="ARBA" id="ARBA00022722"/>
    </source>
</evidence>
<dbReference type="Proteomes" id="UP001360560">
    <property type="component" value="Unassembled WGS sequence"/>
</dbReference>
<feature type="domain" description="ERCC4" evidence="18">
    <location>
        <begin position="318"/>
        <end position="415"/>
    </location>
</feature>
<dbReference type="Pfam" id="PF02732">
    <property type="entry name" value="ERCC4"/>
    <property type="match status" value="1"/>
</dbReference>
<dbReference type="FunFam" id="3.40.50.10130:FF:000005">
    <property type="entry name" value="crossover junction endonuclease MUS81 isoform X1"/>
    <property type="match status" value="1"/>
</dbReference>
<dbReference type="GO" id="GO:0046872">
    <property type="term" value="F:metal ion binding"/>
    <property type="evidence" value="ECO:0007669"/>
    <property type="project" value="UniProtKB-UniRule"/>
</dbReference>
<dbReference type="Gene3D" id="1.10.150.110">
    <property type="entry name" value="DNA polymerase beta, N-terminal domain-like"/>
    <property type="match status" value="1"/>
</dbReference>
<dbReference type="CDD" id="cd21036">
    <property type="entry name" value="WH_MUS81"/>
    <property type="match status" value="1"/>
</dbReference>
<keyword evidence="8 16" id="KW-0227">DNA damage</keyword>
<dbReference type="InterPro" id="IPR006166">
    <property type="entry name" value="ERCC4_domain"/>
</dbReference>
<dbReference type="Gene3D" id="1.10.150.670">
    <property type="entry name" value="Crossover junction endonuclease EME1, DNA-binding domain"/>
    <property type="match status" value="1"/>
</dbReference>
<evidence type="ECO:0000256" key="2">
    <source>
        <dbReference type="ARBA" id="ARBA00004123"/>
    </source>
</evidence>
<keyword evidence="7 16" id="KW-0255">Endonuclease</keyword>
<keyword evidence="20" id="KW-1185">Reference proteome</keyword>
<dbReference type="Pfam" id="PF21136">
    <property type="entry name" value="WHD_MUS81"/>
    <property type="match status" value="1"/>
</dbReference>
<proteinExistence type="inferred from homology"/>
<evidence type="ECO:0000256" key="12">
    <source>
        <dbReference type="ARBA" id="ARBA00023204"/>
    </source>
</evidence>
<evidence type="ECO:0000256" key="3">
    <source>
        <dbReference type="ARBA" id="ARBA00010015"/>
    </source>
</evidence>
<evidence type="ECO:0000256" key="1">
    <source>
        <dbReference type="ARBA" id="ARBA00001946"/>
    </source>
</evidence>
<evidence type="ECO:0000256" key="7">
    <source>
        <dbReference type="ARBA" id="ARBA00022759"/>
    </source>
</evidence>
<dbReference type="EC" id="3.1.22.-" evidence="16"/>
<dbReference type="PANTHER" id="PTHR13451:SF0">
    <property type="entry name" value="CROSSOVER JUNCTION ENDONUCLEASE MUS81"/>
    <property type="match status" value="1"/>
</dbReference>
<comment type="subcellular location">
    <subcellularLocation>
        <location evidence="2 16">Nucleus</location>
    </subcellularLocation>
</comment>
<keyword evidence="13 16" id="KW-0539">Nucleus</keyword>
<dbReference type="GO" id="GO:0000712">
    <property type="term" value="P:resolution of meiotic recombination intermediates"/>
    <property type="evidence" value="ECO:0007669"/>
    <property type="project" value="TreeGrafter"/>
</dbReference>
<evidence type="ECO:0000256" key="8">
    <source>
        <dbReference type="ARBA" id="ARBA00022763"/>
    </source>
</evidence>
<dbReference type="InterPro" id="IPR036388">
    <property type="entry name" value="WH-like_DNA-bd_sf"/>
</dbReference>
<dbReference type="InterPro" id="IPR011335">
    <property type="entry name" value="Restrct_endonuc-II-like"/>
</dbReference>
<evidence type="ECO:0000256" key="4">
    <source>
        <dbReference type="ARBA" id="ARBA00017114"/>
    </source>
</evidence>
<evidence type="ECO:0000256" key="15">
    <source>
        <dbReference type="ARBA" id="ARBA00058015"/>
    </source>
</evidence>
<reference evidence="19 20" key="1">
    <citation type="journal article" date="2023" name="Elife">
        <title>Identification of key yeast species and microbe-microbe interactions impacting larval growth of Drosophila in the wild.</title>
        <authorList>
            <person name="Mure A."/>
            <person name="Sugiura Y."/>
            <person name="Maeda R."/>
            <person name="Honda K."/>
            <person name="Sakurai N."/>
            <person name="Takahashi Y."/>
            <person name="Watada M."/>
            <person name="Katoh T."/>
            <person name="Gotoh A."/>
            <person name="Gotoh Y."/>
            <person name="Taniguchi I."/>
            <person name="Nakamura K."/>
            <person name="Hayashi T."/>
            <person name="Katayama T."/>
            <person name="Uemura T."/>
            <person name="Hattori Y."/>
        </authorList>
    </citation>
    <scope>NUCLEOTIDE SEQUENCE [LARGE SCALE GENOMIC DNA]</scope>
    <source>
        <strain evidence="19 20">SC-9</strain>
    </source>
</reference>
<dbReference type="GO" id="GO:0048476">
    <property type="term" value="C:Holliday junction resolvase complex"/>
    <property type="evidence" value="ECO:0007669"/>
    <property type="project" value="UniProtKB-UniRule"/>
</dbReference>
<comment type="similarity">
    <text evidence="3 16">Belongs to the XPF family.</text>
</comment>
<dbReference type="Gene3D" id="3.40.50.10130">
    <property type="match status" value="1"/>
</dbReference>
<evidence type="ECO:0000256" key="6">
    <source>
        <dbReference type="ARBA" id="ARBA00022723"/>
    </source>
</evidence>
<keyword evidence="6 16" id="KW-0479">Metal-binding</keyword>
<feature type="compositionally biased region" description="Low complexity" evidence="17">
    <location>
        <begin position="118"/>
        <end position="129"/>
    </location>
</feature>
<keyword evidence="12 16" id="KW-0234">DNA repair</keyword>
<evidence type="ECO:0000256" key="14">
    <source>
        <dbReference type="ARBA" id="ARBA00023254"/>
    </source>
</evidence>
<feature type="region of interest" description="Disordered" evidence="17">
    <location>
        <begin position="105"/>
        <end position="133"/>
    </location>
</feature>
<organism evidence="19 20">
    <name type="scientific">Saccharomycopsis crataegensis</name>
    <dbReference type="NCBI Taxonomy" id="43959"/>
    <lineage>
        <taxon>Eukaryota</taxon>
        <taxon>Fungi</taxon>
        <taxon>Dikarya</taxon>
        <taxon>Ascomycota</taxon>
        <taxon>Saccharomycotina</taxon>
        <taxon>Saccharomycetes</taxon>
        <taxon>Saccharomycopsidaceae</taxon>
        <taxon>Saccharomycopsis</taxon>
    </lineage>
</organism>
<dbReference type="FunFam" id="1.10.10.10:FF:000307">
    <property type="entry name" value="Crossover junction endonuclease MUS81"/>
    <property type="match status" value="1"/>
</dbReference>
<dbReference type="InterPro" id="IPR042530">
    <property type="entry name" value="EME1/EME2_C"/>
</dbReference>
<accession>A0AAV5QKV0</accession>
<comment type="caution">
    <text evidence="19">The sequence shown here is derived from an EMBL/GenBank/DDBJ whole genome shotgun (WGS) entry which is preliminary data.</text>
</comment>
<evidence type="ECO:0000256" key="11">
    <source>
        <dbReference type="ARBA" id="ARBA00023172"/>
    </source>
</evidence>
<comment type="cofactor">
    <cofactor evidence="1 16">
        <name>Mg(2+)</name>
        <dbReference type="ChEBI" id="CHEBI:18420"/>
    </cofactor>
</comment>
<keyword evidence="14" id="KW-0469">Meiosis</keyword>
<dbReference type="GO" id="GO:0048257">
    <property type="term" value="F:3'-flap endonuclease activity"/>
    <property type="evidence" value="ECO:0007669"/>
    <property type="project" value="TreeGrafter"/>
</dbReference>
<dbReference type="InterPro" id="IPR033309">
    <property type="entry name" value="Mus81"/>
</dbReference>
<dbReference type="GeneID" id="90072777"/>
<feature type="compositionally biased region" description="Basic and acidic residues" evidence="17">
    <location>
        <begin position="274"/>
        <end position="283"/>
    </location>
</feature>
<evidence type="ECO:0000313" key="19">
    <source>
        <dbReference type="EMBL" id="GMM34798.1"/>
    </source>
</evidence>
<evidence type="ECO:0000256" key="10">
    <source>
        <dbReference type="ARBA" id="ARBA00022842"/>
    </source>
</evidence>
<dbReference type="SUPFAM" id="SSF47802">
    <property type="entry name" value="DNA polymerase beta, N-terminal domain-like"/>
    <property type="match status" value="1"/>
</dbReference>
<evidence type="ECO:0000313" key="20">
    <source>
        <dbReference type="Proteomes" id="UP001360560"/>
    </source>
</evidence>
<evidence type="ECO:0000256" key="13">
    <source>
        <dbReference type="ARBA" id="ARBA00023242"/>
    </source>
</evidence>
<feature type="region of interest" description="Disordered" evidence="17">
    <location>
        <begin position="231"/>
        <end position="306"/>
    </location>
</feature>
<dbReference type="SUPFAM" id="SSF52980">
    <property type="entry name" value="Restriction endonuclease-like"/>
    <property type="match status" value="1"/>
</dbReference>
<dbReference type="PANTHER" id="PTHR13451">
    <property type="entry name" value="CLASS II CROSSOVER JUNCTION ENDONUCLEASE MUS81"/>
    <property type="match status" value="1"/>
</dbReference>
<evidence type="ECO:0000256" key="16">
    <source>
        <dbReference type="RuleBase" id="RU369042"/>
    </source>
</evidence>
<dbReference type="GO" id="GO:0000727">
    <property type="term" value="P:double-strand break repair via break-induced replication"/>
    <property type="evidence" value="ECO:0007669"/>
    <property type="project" value="UniProtKB-UniRule"/>
</dbReference>
<dbReference type="GO" id="GO:0005634">
    <property type="term" value="C:nucleus"/>
    <property type="evidence" value="ECO:0007669"/>
    <property type="project" value="UniProtKB-SubCell"/>
</dbReference>
<dbReference type="GO" id="GO:0008821">
    <property type="term" value="F:crossover junction DNA endonuclease activity"/>
    <property type="evidence" value="ECO:0007669"/>
    <property type="project" value="UniProtKB-UniRule"/>
</dbReference>
<dbReference type="InterPro" id="IPR047417">
    <property type="entry name" value="WHD_MUS81"/>
</dbReference>
<keyword evidence="11 16" id="KW-0233">DNA recombination</keyword>
<dbReference type="InterPro" id="IPR047416">
    <property type="entry name" value="XPF_nuclease_Mus81"/>
</dbReference>
<dbReference type="GO" id="GO:0003677">
    <property type="term" value="F:DNA binding"/>
    <property type="evidence" value="ECO:0007669"/>
    <property type="project" value="UniProtKB-UniRule"/>
</dbReference>
<dbReference type="GO" id="GO:0006308">
    <property type="term" value="P:DNA catabolic process"/>
    <property type="evidence" value="ECO:0007669"/>
    <property type="project" value="UniProtKB-UniRule"/>
</dbReference>
<dbReference type="RefSeq" id="XP_064851798.1">
    <property type="nucleotide sequence ID" value="XM_064995726.1"/>
</dbReference>
<dbReference type="InterPro" id="IPR027421">
    <property type="entry name" value="DNA_pol_lamdba_lyase_dom_sf"/>
</dbReference>
<feature type="compositionally biased region" description="Acidic residues" evidence="17">
    <location>
        <begin position="242"/>
        <end position="260"/>
    </location>
</feature>
<name>A0AAV5QKV0_9ASCO</name>